<name>A0AA39VN87_ACESA</name>
<feature type="compositionally biased region" description="Gly residues" evidence="1">
    <location>
        <begin position="40"/>
        <end position="57"/>
    </location>
</feature>
<protein>
    <submittedName>
        <fullName evidence="2">Uncharacterized protein</fullName>
    </submittedName>
</protein>
<proteinExistence type="predicted"/>
<reference evidence="2" key="2">
    <citation type="submission" date="2023-06" db="EMBL/GenBank/DDBJ databases">
        <authorList>
            <person name="Swenson N.G."/>
            <person name="Wegrzyn J.L."/>
            <person name="Mcevoy S.L."/>
        </authorList>
    </citation>
    <scope>NUCLEOTIDE SEQUENCE</scope>
    <source>
        <strain evidence="2">NS2018</strain>
        <tissue evidence="2">Leaf</tissue>
    </source>
</reference>
<evidence type="ECO:0000256" key="1">
    <source>
        <dbReference type="SAM" id="MobiDB-lite"/>
    </source>
</evidence>
<evidence type="ECO:0000313" key="3">
    <source>
        <dbReference type="Proteomes" id="UP001168877"/>
    </source>
</evidence>
<feature type="compositionally biased region" description="Low complexity" evidence="1">
    <location>
        <begin position="29"/>
        <end position="39"/>
    </location>
</feature>
<comment type="caution">
    <text evidence="2">The sequence shown here is derived from an EMBL/GenBank/DDBJ whole genome shotgun (WGS) entry which is preliminary data.</text>
</comment>
<sequence>MESSGKDPYGPWMQVTYGRNVRNLGTGAVGKQGSSQSQGQGYGAGMKQGVKQGNGTGMKHGHGHIGAVMAGSIEGNNLAVIEDSAVKSSHNVSSRQGKIHSKKVLTEISNRKPPKKNQVSEPSCSYLTDFNVDKSYLIKPLKENSGELLAKSTSKWHKKGWQVSSKNSNHDTEEVIEDSVVLQALHSEIMELEVAADKEGTKATVDTNSMVDRVILSEVSNFEEVASKLKEAMDIALE</sequence>
<keyword evidence="3" id="KW-1185">Reference proteome</keyword>
<dbReference type="AlphaFoldDB" id="A0AA39VN87"/>
<dbReference type="Proteomes" id="UP001168877">
    <property type="component" value="Unassembled WGS sequence"/>
</dbReference>
<accession>A0AA39VN87</accession>
<reference evidence="2" key="1">
    <citation type="journal article" date="2022" name="Plant J.">
        <title>Strategies of tolerance reflected in two North American maple genomes.</title>
        <authorList>
            <person name="McEvoy S.L."/>
            <person name="Sezen U.U."/>
            <person name="Trouern-Trend A."/>
            <person name="McMahon S.M."/>
            <person name="Schaberg P.G."/>
            <person name="Yang J."/>
            <person name="Wegrzyn J.L."/>
            <person name="Swenson N.G."/>
        </authorList>
    </citation>
    <scope>NUCLEOTIDE SEQUENCE</scope>
    <source>
        <strain evidence="2">NS2018</strain>
    </source>
</reference>
<organism evidence="2 3">
    <name type="scientific">Acer saccharum</name>
    <name type="common">Sugar maple</name>
    <dbReference type="NCBI Taxonomy" id="4024"/>
    <lineage>
        <taxon>Eukaryota</taxon>
        <taxon>Viridiplantae</taxon>
        <taxon>Streptophyta</taxon>
        <taxon>Embryophyta</taxon>
        <taxon>Tracheophyta</taxon>
        <taxon>Spermatophyta</taxon>
        <taxon>Magnoliopsida</taxon>
        <taxon>eudicotyledons</taxon>
        <taxon>Gunneridae</taxon>
        <taxon>Pentapetalae</taxon>
        <taxon>rosids</taxon>
        <taxon>malvids</taxon>
        <taxon>Sapindales</taxon>
        <taxon>Sapindaceae</taxon>
        <taxon>Hippocastanoideae</taxon>
        <taxon>Acereae</taxon>
        <taxon>Acer</taxon>
    </lineage>
</organism>
<feature type="region of interest" description="Disordered" evidence="1">
    <location>
        <begin position="24"/>
        <end position="57"/>
    </location>
</feature>
<dbReference type="EMBL" id="JAUESC010000383">
    <property type="protein sequence ID" value="KAK0584278.1"/>
    <property type="molecule type" value="Genomic_DNA"/>
</dbReference>
<evidence type="ECO:0000313" key="2">
    <source>
        <dbReference type="EMBL" id="KAK0584278.1"/>
    </source>
</evidence>
<gene>
    <name evidence="2" type="ORF">LWI29_010437</name>
</gene>